<dbReference type="RefSeq" id="WP_248997061.1">
    <property type="nucleotide sequence ID" value="NZ_JAKIKP010000028.1"/>
</dbReference>
<sequence length="312" mass="31036">IVNDTDTDNLDAVAGSITVDLVLDDANSAADISGTTNDVPAGSTITLLLTDANGTQITVPNVTVDANGNYSIDGVDVSGLVDGDITVTATATDNNGNIVNDTDTDNLDAIEGLITVDLALNDNGATADISGTTTDVPAGSTVTLVLTDANGTQITVPNVTVDANGNYSIDGVDVSGLVDGDITVTATATDNNGNIVNDTDTDNLDAVAGSITVDLVLDDANSTADISGTTTDVPAGSTVTLVLTDANGTQISVPNVTVDANGNYSIDGVDISGLVDGDITVTATATDNNGNIVNDTDTDNLDAVAGSITVDL</sequence>
<gene>
    <name evidence="1" type="ORF">L2672_17230</name>
</gene>
<accession>A0A9X2CIB7</accession>
<name>A0A9X2CIB7_9GAMM</name>
<dbReference type="NCBIfam" id="NF033510">
    <property type="entry name" value="Ca_tandemer"/>
    <property type="match status" value="3"/>
</dbReference>
<organism evidence="1 2">
    <name type="scientific">Shewanella gaetbuli</name>
    <dbReference type="NCBI Taxonomy" id="220752"/>
    <lineage>
        <taxon>Bacteria</taxon>
        <taxon>Pseudomonadati</taxon>
        <taxon>Pseudomonadota</taxon>
        <taxon>Gammaproteobacteria</taxon>
        <taxon>Alteromonadales</taxon>
        <taxon>Shewanellaceae</taxon>
        <taxon>Shewanella</taxon>
    </lineage>
</organism>
<dbReference type="AlphaFoldDB" id="A0A9X2CIB7"/>
<dbReference type="EMBL" id="JAKIKP010000028">
    <property type="protein sequence ID" value="MCL1144408.1"/>
    <property type="molecule type" value="Genomic_DNA"/>
</dbReference>
<protein>
    <recommendedName>
        <fullName evidence="3">Bacterial Ig-like domain-containing protein</fullName>
    </recommendedName>
</protein>
<proteinExistence type="predicted"/>
<dbReference type="Gene3D" id="2.60.40.10">
    <property type="entry name" value="Immunoglobulins"/>
    <property type="match status" value="3"/>
</dbReference>
<feature type="non-terminal residue" evidence="1">
    <location>
        <position position="312"/>
    </location>
</feature>
<comment type="caution">
    <text evidence="1">The sequence shown here is derived from an EMBL/GenBank/DDBJ whole genome shotgun (WGS) entry which is preliminary data.</text>
</comment>
<dbReference type="InterPro" id="IPR013783">
    <property type="entry name" value="Ig-like_fold"/>
</dbReference>
<feature type="non-terminal residue" evidence="1">
    <location>
        <position position="1"/>
    </location>
</feature>
<evidence type="ECO:0000313" key="1">
    <source>
        <dbReference type="EMBL" id="MCL1144408.1"/>
    </source>
</evidence>
<reference evidence="1" key="1">
    <citation type="submission" date="2022-01" db="EMBL/GenBank/DDBJ databases">
        <title>Whole genome-based taxonomy of the Shewanellaceae.</title>
        <authorList>
            <person name="Martin-Rodriguez A.J."/>
        </authorList>
    </citation>
    <scope>NUCLEOTIDE SEQUENCE</scope>
    <source>
        <strain evidence="1">DSM 16422</strain>
    </source>
</reference>
<evidence type="ECO:0000313" key="2">
    <source>
        <dbReference type="Proteomes" id="UP001139333"/>
    </source>
</evidence>
<keyword evidence="2" id="KW-1185">Reference proteome</keyword>
<dbReference type="Proteomes" id="UP001139333">
    <property type="component" value="Unassembled WGS sequence"/>
</dbReference>
<evidence type="ECO:0008006" key="3">
    <source>
        <dbReference type="Google" id="ProtNLM"/>
    </source>
</evidence>